<dbReference type="PANTHER" id="PTHR46749">
    <property type="entry name" value="COMPLEX III ASSEMBLY FACTOR LYRM7"/>
    <property type="match status" value="1"/>
</dbReference>
<dbReference type="GO" id="GO:0005759">
    <property type="term" value="C:mitochondrial matrix"/>
    <property type="evidence" value="ECO:0007669"/>
    <property type="project" value="UniProtKB-SubCell"/>
</dbReference>
<evidence type="ECO:0000256" key="4">
    <source>
        <dbReference type="ARBA" id="ARBA00015108"/>
    </source>
</evidence>
<evidence type="ECO:0000256" key="9">
    <source>
        <dbReference type="SAM" id="MobiDB-lite"/>
    </source>
</evidence>
<evidence type="ECO:0000256" key="3">
    <source>
        <dbReference type="ARBA" id="ARBA00011589"/>
    </source>
</evidence>
<protein>
    <recommendedName>
        <fullName evidence="4">Mitochondrial zinc maintenance protein 1, mitochondrial</fullName>
    </recommendedName>
</protein>
<name>A0A163K369_ABSGL</name>
<dbReference type="AlphaFoldDB" id="A0A163K369"/>
<organism evidence="10">
    <name type="scientific">Absidia glauca</name>
    <name type="common">Pin mould</name>
    <dbReference type="NCBI Taxonomy" id="4829"/>
    <lineage>
        <taxon>Eukaryota</taxon>
        <taxon>Fungi</taxon>
        <taxon>Fungi incertae sedis</taxon>
        <taxon>Mucoromycota</taxon>
        <taxon>Mucoromycotina</taxon>
        <taxon>Mucoromycetes</taxon>
        <taxon>Mucorales</taxon>
        <taxon>Cunninghamellaceae</taxon>
        <taxon>Absidia</taxon>
    </lineage>
</organism>
<evidence type="ECO:0000256" key="2">
    <source>
        <dbReference type="ARBA" id="ARBA00009949"/>
    </source>
</evidence>
<reference evidence="10" key="1">
    <citation type="submission" date="2016-04" db="EMBL/GenBank/DDBJ databases">
        <authorList>
            <person name="Evans L.H."/>
            <person name="Alamgir A."/>
            <person name="Owens N."/>
            <person name="Weber N.D."/>
            <person name="Virtaneva K."/>
            <person name="Barbian K."/>
            <person name="Babar A."/>
            <person name="Rosenke K."/>
        </authorList>
    </citation>
    <scope>NUCLEOTIDE SEQUENCE [LARGE SCALE GENOMIC DNA]</scope>
    <source>
        <strain evidence="10">CBS 101.48</strain>
    </source>
</reference>
<evidence type="ECO:0000256" key="6">
    <source>
        <dbReference type="ARBA" id="ARBA00023128"/>
    </source>
</evidence>
<dbReference type="Proteomes" id="UP000078561">
    <property type="component" value="Unassembled WGS sequence"/>
</dbReference>
<dbReference type="PANTHER" id="PTHR46749:SF1">
    <property type="entry name" value="COMPLEX III ASSEMBLY FACTOR LYRM7"/>
    <property type="match status" value="1"/>
</dbReference>
<dbReference type="InParanoid" id="A0A163K369"/>
<evidence type="ECO:0000256" key="1">
    <source>
        <dbReference type="ARBA" id="ARBA00004305"/>
    </source>
</evidence>
<dbReference type="EMBL" id="LT554871">
    <property type="protein sequence ID" value="SAM08036.1"/>
    <property type="molecule type" value="Genomic_DNA"/>
</dbReference>
<keyword evidence="6" id="KW-0496">Mitochondrion</keyword>
<keyword evidence="11" id="KW-1185">Reference proteome</keyword>
<evidence type="ECO:0000256" key="7">
    <source>
        <dbReference type="ARBA" id="ARBA00023186"/>
    </source>
</evidence>
<accession>A0A163K369</accession>
<dbReference type="CDD" id="cd20267">
    <property type="entry name" value="Complex1_LYR_LYRM7"/>
    <property type="match status" value="1"/>
</dbReference>
<evidence type="ECO:0000313" key="11">
    <source>
        <dbReference type="Proteomes" id="UP000078561"/>
    </source>
</evidence>
<proteinExistence type="inferred from homology"/>
<gene>
    <name evidence="10" type="primary">ABSGL_13694.1 scaffold 14267</name>
</gene>
<evidence type="ECO:0000313" key="10">
    <source>
        <dbReference type="EMBL" id="SAM08036.1"/>
    </source>
</evidence>
<comment type="function">
    <text evidence="8">Assembly factor required for Rieske Fe-S protein RIP1 incorporation into the cytochrome b-c1 (CIII) complex. Functions as a chaperone, binding to this subunit within the mitochondrial matrix and stabilizing it prior to its translocation and insertion into the late CIII dimeric intermediate within the mitochondrial inner membrane. Modulates the mitochondrial matrix zinc pool.</text>
</comment>
<comment type="subcellular location">
    <subcellularLocation>
        <location evidence="1">Mitochondrion matrix</location>
    </subcellularLocation>
</comment>
<dbReference type="GO" id="GO:0034551">
    <property type="term" value="P:mitochondrial respiratory chain complex III assembly"/>
    <property type="evidence" value="ECO:0007669"/>
    <property type="project" value="InterPro"/>
</dbReference>
<sequence length="145" mass="16178">MMSTPSKQAAISAYRNLLRTQKEVFGNDLRAIQAAKKETYARFMQFKDETNTDVLDEKLTLAKQVASLLRQNVVQGESKDGEHFSKSRTEGKDSFSHDTTLSFPLELNITKDTELGDNDTIKTSKNIHRKGKRRAAKAAACCGGH</sequence>
<evidence type="ECO:0000256" key="8">
    <source>
        <dbReference type="ARBA" id="ARBA00025268"/>
    </source>
</evidence>
<dbReference type="InterPro" id="IPR050435">
    <property type="entry name" value="MZM1/LYRM7"/>
</dbReference>
<dbReference type="STRING" id="4829.A0A163K369"/>
<comment type="similarity">
    <text evidence="2">Belongs to the complex I LYR family. MZM1 subfamily.</text>
</comment>
<dbReference type="GO" id="GO:0044183">
    <property type="term" value="F:protein folding chaperone"/>
    <property type="evidence" value="ECO:0007669"/>
    <property type="project" value="TreeGrafter"/>
</dbReference>
<feature type="region of interest" description="Disordered" evidence="9">
    <location>
        <begin position="76"/>
        <end position="98"/>
    </location>
</feature>
<evidence type="ECO:0000256" key="5">
    <source>
        <dbReference type="ARBA" id="ARBA00022946"/>
    </source>
</evidence>
<dbReference type="InterPro" id="IPR045298">
    <property type="entry name" value="Complex1_LYR_LYRM7"/>
</dbReference>
<keyword evidence="5" id="KW-0809">Transit peptide</keyword>
<keyword evidence="7" id="KW-0143">Chaperone</keyword>
<comment type="subunit">
    <text evidence="3">Interacts with RIP1.</text>
</comment>
<feature type="compositionally biased region" description="Basic and acidic residues" evidence="9">
    <location>
        <begin position="77"/>
        <end position="96"/>
    </location>
</feature>
<dbReference type="OMA" id="YCHEVKE"/>
<dbReference type="OrthoDB" id="529194at2759"/>